<proteinExistence type="predicted"/>
<evidence type="ECO:0000313" key="1">
    <source>
        <dbReference type="EMBL" id="SNY89294.1"/>
    </source>
</evidence>
<dbReference type="RefSeq" id="WP_097248017.1">
    <property type="nucleotide sequence ID" value="NZ_OBEG01000008.1"/>
</dbReference>
<dbReference type="InterPro" id="IPR058595">
    <property type="entry name" value="Avidin-like"/>
</dbReference>
<reference evidence="1 2" key="1">
    <citation type="submission" date="2017-09" db="EMBL/GenBank/DDBJ databases">
        <authorList>
            <person name="Ehlers B."/>
            <person name="Leendertz F.H."/>
        </authorList>
    </citation>
    <scope>NUCLEOTIDE SEQUENCE [LARGE SCALE GENOMIC DNA]</scope>
    <source>
        <strain evidence="1 2">DSM 45537</strain>
    </source>
</reference>
<name>A0A285LWH0_9NOCA</name>
<evidence type="ECO:0000313" key="2">
    <source>
        <dbReference type="Proteomes" id="UP000219565"/>
    </source>
</evidence>
<dbReference type="Proteomes" id="UP000219565">
    <property type="component" value="Unassembled WGS sequence"/>
</dbReference>
<dbReference type="OrthoDB" id="5684515at2"/>
<dbReference type="Pfam" id="PF26421">
    <property type="entry name" value="Avidin_like"/>
    <property type="match status" value="1"/>
</dbReference>
<organism evidence="1 2">
    <name type="scientific">Nocardia amikacinitolerans</name>
    <dbReference type="NCBI Taxonomy" id="756689"/>
    <lineage>
        <taxon>Bacteria</taxon>
        <taxon>Bacillati</taxon>
        <taxon>Actinomycetota</taxon>
        <taxon>Actinomycetes</taxon>
        <taxon>Mycobacteriales</taxon>
        <taxon>Nocardiaceae</taxon>
        <taxon>Nocardia</taxon>
    </lineage>
</organism>
<gene>
    <name evidence="1" type="ORF">SAMN04244553_6301</name>
</gene>
<keyword evidence="2" id="KW-1185">Reference proteome</keyword>
<sequence length="107" mass="11879">MINYDGRRFRNPDSDDGVVARYYQRGDLVWASFAGGKVRRGALNGLCDANGVLHLAYTMVLHGGDIVSGFTRSEPEPSDGGPLRLREEWERYGPNASSGISYLEEIR</sequence>
<dbReference type="AlphaFoldDB" id="A0A285LWH0"/>
<dbReference type="STRING" id="1379680.GCA_001612615_01009"/>
<accession>A0A285LWH0</accession>
<protein>
    <submittedName>
        <fullName evidence="1">Uncharacterized protein</fullName>
    </submittedName>
</protein>
<dbReference type="EMBL" id="OBEG01000008">
    <property type="protein sequence ID" value="SNY89294.1"/>
    <property type="molecule type" value="Genomic_DNA"/>
</dbReference>